<dbReference type="SUPFAM" id="SSF53623">
    <property type="entry name" value="MurD-like peptide ligases, catalytic domain"/>
    <property type="match status" value="1"/>
</dbReference>
<keyword evidence="6 10" id="KW-0133">Cell shape</keyword>
<dbReference type="Pfam" id="PF02875">
    <property type="entry name" value="Mur_ligase_C"/>
    <property type="match status" value="1"/>
</dbReference>
<dbReference type="HAMAP" id="MF_02019">
    <property type="entry name" value="MurF"/>
    <property type="match status" value="1"/>
</dbReference>
<comment type="similarity">
    <text evidence="10">Belongs to the MurCDEF family. MurF subfamily.</text>
</comment>
<evidence type="ECO:0000256" key="4">
    <source>
        <dbReference type="ARBA" id="ARBA00022741"/>
    </source>
</evidence>
<dbReference type="SUPFAM" id="SSF63418">
    <property type="entry name" value="MurE/MurF N-terminal domain"/>
    <property type="match status" value="1"/>
</dbReference>
<reference evidence="15" key="2">
    <citation type="submission" date="2021-04" db="EMBL/GenBank/DDBJ databases">
        <authorList>
            <person name="Gilroy R."/>
        </authorList>
    </citation>
    <scope>NUCLEOTIDE SEQUENCE</scope>
    <source>
        <strain evidence="15">ChiHecec2B26-7398</strain>
    </source>
</reference>
<evidence type="ECO:0000259" key="14">
    <source>
        <dbReference type="Pfam" id="PF08245"/>
    </source>
</evidence>
<dbReference type="InterPro" id="IPR036615">
    <property type="entry name" value="Mur_ligase_C_dom_sf"/>
</dbReference>
<dbReference type="Gene3D" id="3.40.1190.10">
    <property type="entry name" value="Mur-like, catalytic domain"/>
    <property type="match status" value="1"/>
</dbReference>
<feature type="domain" description="Mur ligase N-terminal catalytic" evidence="12">
    <location>
        <begin position="21"/>
        <end position="76"/>
    </location>
</feature>
<dbReference type="PANTHER" id="PTHR43024">
    <property type="entry name" value="UDP-N-ACETYLMURAMOYL-TRIPEPTIDE--D-ALANYL-D-ALANINE LIGASE"/>
    <property type="match status" value="1"/>
</dbReference>
<keyword evidence="2 10" id="KW-0436">Ligase</keyword>
<comment type="caution">
    <text evidence="15">The sequence shown here is derived from an EMBL/GenBank/DDBJ whole genome shotgun (WGS) entry which is preliminary data.</text>
</comment>
<evidence type="ECO:0000256" key="9">
    <source>
        <dbReference type="ARBA" id="ARBA00023316"/>
    </source>
</evidence>
<dbReference type="Pfam" id="PF08245">
    <property type="entry name" value="Mur_ligase_M"/>
    <property type="match status" value="1"/>
</dbReference>
<sequence>MQPIPANELFAGLSLAEPVPIHAVVTDSRNVAPGCVFVCFPGERVDGHAFAAGAYRDGAAYIVANHPVEGVPAERTVIVPDSALAMVRMASNYRMLFSPRIIGVTGSVGKTTTKEFCYAVLSAFGSTLKTEGNQNNDIGVPNTLFRLETATEYAVVEMGMDHAGEITRLSRCVRPSAGIITTIGVSHLENLGTRENILKAKMEICTGLPDGAPLALNADNDLLPTAQVPARLRPVWFGIEQDADVRAKDIVMQGGGTAFTIVDKAYGTFAAHIPTVGQHTVYDALSAYAAATRLGLDPAACADALANYQTTGMRQHIVQKGGVTVIEDCYNASPDSMKAALSVLQSLPNAHKIALLGDMLELGDASEQGHRQTGEWAAEAGVDVLIAYGPRSAAMAQAAQTKGVTTVHCQTAQEVLQCLEQFVQPGDALLAKASHAMQLEDLLQAYYAGLPQA</sequence>
<keyword evidence="9 10" id="KW-0961">Cell wall biogenesis/degradation</keyword>
<accession>A0A9D2BUL2</accession>
<dbReference type="GO" id="GO:0005524">
    <property type="term" value="F:ATP binding"/>
    <property type="evidence" value="ECO:0007669"/>
    <property type="project" value="UniProtKB-UniRule"/>
</dbReference>
<dbReference type="GO" id="GO:0008360">
    <property type="term" value="P:regulation of cell shape"/>
    <property type="evidence" value="ECO:0007669"/>
    <property type="project" value="UniProtKB-KW"/>
</dbReference>
<dbReference type="InterPro" id="IPR036565">
    <property type="entry name" value="Mur-like_cat_sf"/>
</dbReference>
<comment type="subcellular location">
    <subcellularLocation>
        <location evidence="10 11">Cytoplasm</location>
    </subcellularLocation>
</comment>
<dbReference type="GO" id="GO:0047480">
    <property type="term" value="F:UDP-N-acetylmuramoyl-tripeptide-D-alanyl-D-alanine ligase activity"/>
    <property type="evidence" value="ECO:0007669"/>
    <property type="project" value="UniProtKB-UniRule"/>
</dbReference>
<comment type="function">
    <text evidence="10 11">Involved in cell wall formation. Catalyzes the final step in the synthesis of UDP-N-acetylmuramoyl-pentapeptide, the precursor of murein.</text>
</comment>
<dbReference type="InterPro" id="IPR004101">
    <property type="entry name" value="Mur_ligase_C"/>
</dbReference>
<dbReference type="InterPro" id="IPR000713">
    <property type="entry name" value="Mur_ligase_N"/>
</dbReference>
<dbReference type="PANTHER" id="PTHR43024:SF1">
    <property type="entry name" value="UDP-N-ACETYLMURAMOYL-TRIPEPTIDE--D-ALANYL-D-ALANINE LIGASE"/>
    <property type="match status" value="1"/>
</dbReference>
<keyword evidence="5 10" id="KW-0067">ATP-binding</keyword>
<reference evidence="15" key="1">
    <citation type="journal article" date="2021" name="PeerJ">
        <title>Extensive microbial diversity within the chicken gut microbiome revealed by metagenomics and culture.</title>
        <authorList>
            <person name="Gilroy R."/>
            <person name="Ravi A."/>
            <person name="Getino M."/>
            <person name="Pursley I."/>
            <person name="Horton D.L."/>
            <person name="Alikhan N.F."/>
            <person name="Baker D."/>
            <person name="Gharbi K."/>
            <person name="Hall N."/>
            <person name="Watson M."/>
            <person name="Adriaenssens E.M."/>
            <person name="Foster-Nyarko E."/>
            <person name="Jarju S."/>
            <person name="Secka A."/>
            <person name="Antonio M."/>
            <person name="Oren A."/>
            <person name="Chaudhuri R.R."/>
            <person name="La Ragione R."/>
            <person name="Hildebrand F."/>
            <person name="Pallen M.J."/>
        </authorList>
    </citation>
    <scope>NUCLEOTIDE SEQUENCE</scope>
    <source>
        <strain evidence="15">ChiHecec2B26-7398</strain>
    </source>
</reference>
<feature type="binding site" evidence="10">
    <location>
        <begin position="106"/>
        <end position="112"/>
    </location>
    <ligand>
        <name>ATP</name>
        <dbReference type="ChEBI" id="CHEBI:30616"/>
    </ligand>
</feature>
<keyword evidence="3 10" id="KW-0132">Cell division</keyword>
<dbReference type="InterPro" id="IPR035911">
    <property type="entry name" value="MurE/MurF_N"/>
</dbReference>
<dbReference type="AlphaFoldDB" id="A0A9D2BUL2"/>
<evidence type="ECO:0000256" key="6">
    <source>
        <dbReference type="ARBA" id="ARBA00022960"/>
    </source>
</evidence>
<evidence type="ECO:0000313" key="15">
    <source>
        <dbReference type="EMBL" id="HIX94733.1"/>
    </source>
</evidence>
<dbReference type="InterPro" id="IPR013221">
    <property type="entry name" value="Mur_ligase_cen"/>
</dbReference>
<dbReference type="Proteomes" id="UP000886751">
    <property type="component" value="Unassembled WGS sequence"/>
</dbReference>
<dbReference type="EC" id="6.3.2.10" evidence="10 11"/>
<evidence type="ECO:0000256" key="11">
    <source>
        <dbReference type="RuleBase" id="RU004136"/>
    </source>
</evidence>
<dbReference type="GO" id="GO:0051301">
    <property type="term" value="P:cell division"/>
    <property type="evidence" value="ECO:0007669"/>
    <property type="project" value="UniProtKB-KW"/>
</dbReference>
<evidence type="ECO:0000313" key="16">
    <source>
        <dbReference type="Proteomes" id="UP000886751"/>
    </source>
</evidence>
<protein>
    <recommendedName>
        <fullName evidence="10 11">UDP-N-acetylmuramoyl-tripeptide--D-alanyl-D-alanine ligase</fullName>
        <ecNumber evidence="10 11">6.3.2.10</ecNumber>
    </recommendedName>
    <alternativeName>
        <fullName evidence="10">D-alanyl-D-alanine-adding enzyme</fullName>
    </alternativeName>
</protein>
<comment type="pathway">
    <text evidence="10 11">Cell wall biogenesis; peptidoglycan biosynthesis.</text>
</comment>
<organism evidence="15 16">
    <name type="scientific">Candidatus Gemmiger excrementipullorum</name>
    <dbReference type="NCBI Taxonomy" id="2838610"/>
    <lineage>
        <taxon>Bacteria</taxon>
        <taxon>Bacillati</taxon>
        <taxon>Bacillota</taxon>
        <taxon>Clostridia</taxon>
        <taxon>Eubacteriales</taxon>
        <taxon>Gemmiger</taxon>
    </lineage>
</organism>
<evidence type="ECO:0000256" key="10">
    <source>
        <dbReference type="HAMAP-Rule" id="MF_02019"/>
    </source>
</evidence>
<gene>
    <name evidence="10" type="primary">murF</name>
    <name evidence="15" type="ORF">H9846_04685</name>
</gene>
<keyword evidence="4 10" id="KW-0547">Nucleotide-binding</keyword>
<name>A0A9D2BUL2_9FIRM</name>
<keyword evidence="8 10" id="KW-0131">Cell cycle</keyword>
<dbReference type="InterPro" id="IPR005863">
    <property type="entry name" value="UDP-N-AcMur_synth"/>
</dbReference>
<evidence type="ECO:0000256" key="8">
    <source>
        <dbReference type="ARBA" id="ARBA00023306"/>
    </source>
</evidence>
<evidence type="ECO:0000256" key="2">
    <source>
        <dbReference type="ARBA" id="ARBA00022598"/>
    </source>
</evidence>
<feature type="domain" description="Mur ligase C-terminal" evidence="13">
    <location>
        <begin position="314"/>
        <end position="434"/>
    </location>
</feature>
<evidence type="ECO:0000256" key="3">
    <source>
        <dbReference type="ARBA" id="ARBA00022618"/>
    </source>
</evidence>
<dbReference type="EMBL" id="DXEI01000073">
    <property type="protein sequence ID" value="HIX94733.1"/>
    <property type="molecule type" value="Genomic_DNA"/>
</dbReference>
<evidence type="ECO:0000259" key="12">
    <source>
        <dbReference type="Pfam" id="PF01225"/>
    </source>
</evidence>
<dbReference type="GO" id="GO:0071555">
    <property type="term" value="P:cell wall organization"/>
    <property type="evidence" value="ECO:0007669"/>
    <property type="project" value="UniProtKB-KW"/>
</dbReference>
<dbReference type="GO" id="GO:0009252">
    <property type="term" value="P:peptidoglycan biosynthetic process"/>
    <property type="evidence" value="ECO:0007669"/>
    <property type="project" value="UniProtKB-UniRule"/>
</dbReference>
<evidence type="ECO:0000256" key="7">
    <source>
        <dbReference type="ARBA" id="ARBA00022984"/>
    </source>
</evidence>
<dbReference type="Gene3D" id="3.40.1390.10">
    <property type="entry name" value="MurE/MurF, N-terminal domain"/>
    <property type="match status" value="1"/>
</dbReference>
<dbReference type="NCBIfam" id="TIGR01143">
    <property type="entry name" value="murF"/>
    <property type="match status" value="1"/>
</dbReference>
<dbReference type="Gene3D" id="3.90.190.20">
    <property type="entry name" value="Mur ligase, C-terminal domain"/>
    <property type="match status" value="1"/>
</dbReference>
<dbReference type="SUPFAM" id="SSF53244">
    <property type="entry name" value="MurD-like peptide ligases, peptide-binding domain"/>
    <property type="match status" value="1"/>
</dbReference>
<evidence type="ECO:0000256" key="1">
    <source>
        <dbReference type="ARBA" id="ARBA00022490"/>
    </source>
</evidence>
<dbReference type="Pfam" id="PF01225">
    <property type="entry name" value="Mur_ligase"/>
    <property type="match status" value="1"/>
</dbReference>
<comment type="catalytic activity">
    <reaction evidence="10 11">
        <text>D-alanyl-D-alanine + UDP-N-acetyl-alpha-D-muramoyl-L-alanyl-gamma-D-glutamyl-meso-2,6-diaminopimelate + ATP = UDP-N-acetyl-alpha-D-muramoyl-L-alanyl-gamma-D-glutamyl-meso-2,6-diaminopimeloyl-D-alanyl-D-alanine + ADP + phosphate + H(+)</text>
        <dbReference type="Rhea" id="RHEA:28374"/>
        <dbReference type="ChEBI" id="CHEBI:15378"/>
        <dbReference type="ChEBI" id="CHEBI:30616"/>
        <dbReference type="ChEBI" id="CHEBI:43474"/>
        <dbReference type="ChEBI" id="CHEBI:57822"/>
        <dbReference type="ChEBI" id="CHEBI:61386"/>
        <dbReference type="ChEBI" id="CHEBI:83905"/>
        <dbReference type="ChEBI" id="CHEBI:456216"/>
        <dbReference type="EC" id="6.3.2.10"/>
    </reaction>
</comment>
<feature type="domain" description="Mur ligase central" evidence="14">
    <location>
        <begin position="104"/>
        <end position="291"/>
    </location>
</feature>
<keyword evidence="7 10" id="KW-0573">Peptidoglycan synthesis</keyword>
<evidence type="ECO:0000256" key="5">
    <source>
        <dbReference type="ARBA" id="ARBA00022840"/>
    </source>
</evidence>
<dbReference type="InterPro" id="IPR051046">
    <property type="entry name" value="MurCDEF_CellWall_CoF430Synth"/>
</dbReference>
<keyword evidence="1 10" id="KW-0963">Cytoplasm</keyword>
<proteinExistence type="inferred from homology"/>
<evidence type="ECO:0000259" key="13">
    <source>
        <dbReference type="Pfam" id="PF02875"/>
    </source>
</evidence>
<dbReference type="GO" id="GO:0005737">
    <property type="term" value="C:cytoplasm"/>
    <property type="evidence" value="ECO:0007669"/>
    <property type="project" value="UniProtKB-SubCell"/>
</dbReference>